<organism evidence="2">
    <name type="scientific">Rhizophora mucronata</name>
    <name type="common">Asiatic mangrove</name>
    <dbReference type="NCBI Taxonomy" id="61149"/>
    <lineage>
        <taxon>Eukaryota</taxon>
        <taxon>Viridiplantae</taxon>
        <taxon>Streptophyta</taxon>
        <taxon>Embryophyta</taxon>
        <taxon>Tracheophyta</taxon>
        <taxon>Spermatophyta</taxon>
        <taxon>Magnoliopsida</taxon>
        <taxon>eudicotyledons</taxon>
        <taxon>Gunneridae</taxon>
        <taxon>Pentapetalae</taxon>
        <taxon>rosids</taxon>
        <taxon>fabids</taxon>
        <taxon>Malpighiales</taxon>
        <taxon>Rhizophoraceae</taxon>
        <taxon>Rhizophora</taxon>
    </lineage>
</organism>
<dbReference type="AlphaFoldDB" id="A0A2P2QAM8"/>
<dbReference type="PROSITE" id="PS51257">
    <property type="entry name" value="PROKAR_LIPOPROTEIN"/>
    <property type="match status" value="1"/>
</dbReference>
<evidence type="ECO:0000256" key="1">
    <source>
        <dbReference type="SAM" id="MobiDB-lite"/>
    </source>
</evidence>
<sequence length="38" mass="3908">MISRGGAKEEATDEWDCTGGGPGGGYGCVGLWPCVEVY</sequence>
<evidence type="ECO:0000313" key="2">
    <source>
        <dbReference type="EMBL" id="MBX63949.1"/>
    </source>
</evidence>
<feature type="region of interest" description="Disordered" evidence="1">
    <location>
        <begin position="1"/>
        <end position="26"/>
    </location>
</feature>
<proteinExistence type="predicted"/>
<protein>
    <submittedName>
        <fullName evidence="2">Uncharacterized protein</fullName>
    </submittedName>
</protein>
<dbReference type="EMBL" id="GGEC01083465">
    <property type="protein sequence ID" value="MBX63949.1"/>
    <property type="molecule type" value="Transcribed_RNA"/>
</dbReference>
<name>A0A2P2QAM8_RHIMU</name>
<reference evidence="2" key="1">
    <citation type="submission" date="2018-02" db="EMBL/GenBank/DDBJ databases">
        <title>Rhizophora mucronata_Transcriptome.</title>
        <authorList>
            <person name="Meera S.P."/>
            <person name="Sreeshan A."/>
            <person name="Augustine A."/>
        </authorList>
    </citation>
    <scope>NUCLEOTIDE SEQUENCE</scope>
    <source>
        <tissue evidence="2">Leaf</tissue>
    </source>
</reference>
<feature type="compositionally biased region" description="Basic and acidic residues" evidence="1">
    <location>
        <begin position="1"/>
        <end position="10"/>
    </location>
</feature>
<accession>A0A2P2QAM8</accession>